<dbReference type="EMBL" id="CVQI01004891">
    <property type="protein sequence ID" value="CRK14266.1"/>
    <property type="molecule type" value="Genomic_DNA"/>
</dbReference>
<dbReference type="Proteomes" id="UP000045706">
    <property type="component" value="Unassembled WGS sequence"/>
</dbReference>
<dbReference type="PANTHER" id="PTHR38110">
    <property type="entry name" value="CHROMOSOME 23, WHOLE GENOME SHOTGUN SEQUENCE"/>
    <property type="match status" value="1"/>
</dbReference>
<dbReference type="InterPro" id="IPR052389">
    <property type="entry name" value="Sec_Metab_Biosynth-Assoc"/>
</dbReference>
<dbReference type="PANTHER" id="PTHR38110:SF1">
    <property type="entry name" value="THIOESTERASE DOMAIN-CONTAINING PROTEIN"/>
    <property type="match status" value="1"/>
</dbReference>
<accession>A0A0G4KX68</accession>
<dbReference type="Pfam" id="PF20789">
    <property type="entry name" value="4HBT_3C"/>
    <property type="match status" value="1"/>
</dbReference>
<dbReference type="InterPro" id="IPR049450">
    <property type="entry name" value="ACOT8-like_C"/>
</dbReference>
<evidence type="ECO:0000259" key="2">
    <source>
        <dbReference type="Pfam" id="PF20789"/>
    </source>
</evidence>
<protein>
    <recommendedName>
        <fullName evidence="5">Thioesterase domain-containing protein</fullName>
    </recommendedName>
</protein>
<evidence type="ECO:0000313" key="4">
    <source>
        <dbReference type="Proteomes" id="UP000045706"/>
    </source>
</evidence>
<evidence type="ECO:0000259" key="1">
    <source>
        <dbReference type="Pfam" id="PF13622"/>
    </source>
</evidence>
<dbReference type="SUPFAM" id="SSF54637">
    <property type="entry name" value="Thioesterase/thiol ester dehydrase-isomerase"/>
    <property type="match status" value="1"/>
</dbReference>
<dbReference type="Gene3D" id="2.40.160.210">
    <property type="entry name" value="Acyl-CoA thioesterase, double hotdog domain"/>
    <property type="match status" value="1"/>
</dbReference>
<reference evidence="4" key="1">
    <citation type="submission" date="2015-05" db="EMBL/GenBank/DDBJ databases">
        <authorList>
            <person name="Fogelqvist Johan"/>
        </authorList>
    </citation>
    <scope>NUCLEOTIDE SEQUENCE [LARGE SCALE GENOMIC DNA]</scope>
</reference>
<dbReference type="InterPro" id="IPR042171">
    <property type="entry name" value="Acyl-CoA_hotdog"/>
</dbReference>
<proteinExistence type="predicted"/>
<evidence type="ECO:0008006" key="5">
    <source>
        <dbReference type="Google" id="ProtNLM"/>
    </source>
</evidence>
<evidence type="ECO:0000313" key="3">
    <source>
        <dbReference type="EMBL" id="CRK14266.1"/>
    </source>
</evidence>
<organism evidence="3 4">
    <name type="scientific">Verticillium longisporum</name>
    <name type="common">Verticillium dahliae var. longisporum</name>
    <dbReference type="NCBI Taxonomy" id="100787"/>
    <lineage>
        <taxon>Eukaryota</taxon>
        <taxon>Fungi</taxon>
        <taxon>Dikarya</taxon>
        <taxon>Ascomycota</taxon>
        <taxon>Pezizomycotina</taxon>
        <taxon>Sordariomycetes</taxon>
        <taxon>Hypocreomycetidae</taxon>
        <taxon>Glomerellales</taxon>
        <taxon>Plectosphaerellaceae</taxon>
        <taxon>Verticillium</taxon>
    </lineage>
</organism>
<dbReference type="Pfam" id="PF13622">
    <property type="entry name" value="4HBT_3"/>
    <property type="match status" value="1"/>
</dbReference>
<dbReference type="AlphaFoldDB" id="A0A0G4KX68"/>
<gene>
    <name evidence="3" type="ORF">BN1723_010292</name>
</gene>
<name>A0A0G4KX68_VERLO</name>
<dbReference type="InterPro" id="IPR029069">
    <property type="entry name" value="HotDog_dom_sf"/>
</dbReference>
<feature type="domain" description="Acyl-CoA thioesterase-like C-terminal" evidence="2">
    <location>
        <begin position="171"/>
        <end position="311"/>
    </location>
</feature>
<dbReference type="InterPro" id="IPR049449">
    <property type="entry name" value="TesB_ACOT8-like_N"/>
</dbReference>
<sequence>MRPMLHTMSREITLYAEASKVTQLAPGVFLANLSANFCIGSVPNGGYVASTIIRAAAEHLAPRGQTDSITSHFEFIDRTEPGPALIILDDVKLGRSVSTLHATLYQSDLQPVAPFITARTRKLVLSYLTNASIAREQGLTLDTKWTLTPPAPPQPARLDLLTTDAAPGWTARSPRLRGRSNLVRSNNNLQCFFPTTSPRRGQEDVWLRLASGEPLTNAVLAYVVDAMPYLVEGWRPAADEAQTPFRTDEIWWYPTLVMNLDIKRGLPAEGVEWLFMRTMAREIRNGRFDLEVTILDEQGNLVALASHVNMILSMARNMKKRTEKL</sequence>
<feature type="domain" description="Acyl-CoA thioesterase-like N-terminal HotDog" evidence="1">
    <location>
        <begin position="36"/>
        <end position="112"/>
    </location>
</feature>